<keyword evidence="2" id="KW-1185">Reference proteome</keyword>
<reference evidence="1" key="1">
    <citation type="submission" date="2020-08" db="EMBL/GenBank/DDBJ databases">
        <title>Multicomponent nature underlies the extraordinary mechanical properties of spider dragline silk.</title>
        <authorList>
            <person name="Kono N."/>
            <person name="Nakamura H."/>
            <person name="Mori M."/>
            <person name="Yoshida Y."/>
            <person name="Ohtoshi R."/>
            <person name="Malay A.D."/>
            <person name="Moran D.A.P."/>
            <person name="Tomita M."/>
            <person name="Numata K."/>
            <person name="Arakawa K."/>
        </authorList>
    </citation>
    <scope>NUCLEOTIDE SEQUENCE</scope>
</reference>
<evidence type="ECO:0000313" key="1">
    <source>
        <dbReference type="EMBL" id="GFU25134.1"/>
    </source>
</evidence>
<dbReference type="AlphaFoldDB" id="A0A8X6QH68"/>
<gene>
    <name evidence="1" type="ORF">NPIL_394031</name>
</gene>
<protein>
    <submittedName>
        <fullName evidence="1">Uncharacterized protein</fullName>
    </submittedName>
</protein>
<dbReference type="EMBL" id="BMAW01081561">
    <property type="protein sequence ID" value="GFU25134.1"/>
    <property type="molecule type" value="Genomic_DNA"/>
</dbReference>
<comment type="caution">
    <text evidence="1">The sequence shown here is derived from an EMBL/GenBank/DDBJ whole genome shotgun (WGS) entry which is preliminary data.</text>
</comment>
<sequence length="89" mass="10762">MAPVTLNQWERQLEKNLINLRRVHHFLFSFSPFDFSVPRGFFLSAIIQERFSPSFAFFDAPWQFWRWSFLTLGIIQIKDIKNIEMISQH</sequence>
<organism evidence="1 2">
    <name type="scientific">Nephila pilipes</name>
    <name type="common">Giant wood spider</name>
    <name type="synonym">Nephila maculata</name>
    <dbReference type="NCBI Taxonomy" id="299642"/>
    <lineage>
        <taxon>Eukaryota</taxon>
        <taxon>Metazoa</taxon>
        <taxon>Ecdysozoa</taxon>
        <taxon>Arthropoda</taxon>
        <taxon>Chelicerata</taxon>
        <taxon>Arachnida</taxon>
        <taxon>Araneae</taxon>
        <taxon>Araneomorphae</taxon>
        <taxon>Entelegynae</taxon>
        <taxon>Araneoidea</taxon>
        <taxon>Nephilidae</taxon>
        <taxon>Nephila</taxon>
    </lineage>
</organism>
<proteinExistence type="predicted"/>
<name>A0A8X6QH68_NEPPI</name>
<evidence type="ECO:0000313" key="2">
    <source>
        <dbReference type="Proteomes" id="UP000887013"/>
    </source>
</evidence>
<dbReference type="Proteomes" id="UP000887013">
    <property type="component" value="Unassembled WGS sequence"/>
</dbReference>
<accession>A0A8X6QH68</accession>